<dbReference type="AlphaFoldDB" id="A0AAV5WYW9"/>
<dbReference type="PANTHER" id="PTHR45080">
    <property type="entry name" value="CONTACTIN 5"/>
    <property type="match status" value="1"/>
</dbReference>
<dbReference type="InterPro" id="IPR013098">
    <property type="entry name" value="Ig_I-set"/>
</dbReference>
<dbReference type="EMBL" id="BTSY01000191">
    <property type="protein sequence ID" value="GMT37606.1"/>
    <property type="molecule type" value="Genomic_DNA"/>
</dbReference>
<evidence type="ECO:0000259" key="4">
    <source>
        <dbReference type="SMART" id="SM00409"/>
    </source>
</evidence>
<feature type="non-terminal residue" evidence="5">
    <location>
        <position position="1"/>
    </location>
</feature>
<keyword evidence="2" id="KW-1015">Disulfide bond</keyword>
<gene>
    <name evidence="5" type="ORF">PFISCL1PPCAC_28903</name>
</gene>
<dbReference type="PANTHER" id="PTHR45080:SF8">
    <property type="entry name" value="IG-LIKE DOMAIN-CONTAINING PROTEIN"/>
    <property type="match status" value="1"/>
</dbReference>
<protein>
    <recommendedName>
        <fullName evidence="4">Immunoglobulin domain-containing protein</fullName>
    </recommendedName>
</protein>
<evidence type="ECO:0000256" key="1">
    <source>
        <dbReference type="ARBA" id="ARBA00022729"/>
    </source>
</evidence>
<feature type="domain" description="Immunoglobulin" evidence="4">
    <location>
        <begin position="59"/>
        <end position="153"/>
    </location>
</feature>
<dbReference type="InterPro" id="IPR050958">
    <property type="entry name" value="Cell_Adh-Cytoskel_Orgn"/>
</dbReference>
<feature type="domain" description="Immunoglobulin" evidence="4">
    <location>
        <begin position="258"/>
        <end position="341"/>
    </location>
</feature>
<dbReference type="GO" id="GO:0005886">
    <property type="term" value="C:plasma membrane"/>
    <property type="evidence" value="ECO:0007669"/>
    <property type="project" value="TreeGrafter"/>
</dbReference>
<dbReference type="InterPro" id="IPR013783">
    <property type="entry name" value="Ig-like_fold"/>
</dbReference>
<sequence length="402" mass="43246">QFVKIREFDGSSKLEIIGLKKEQNGQLRAVARNSEGEASTVCTLTVSGKPTPPEFDQKPKSTTVTRGDKAVFEAHAVGEPEPAYAWSIDGRKVSALLVVMVRETLEGAVAETLPDNATRLTVDTNVHAHSSTVSVIAENNSGMDETGARLTIEEKPTVTRELKDQTTNRGDLAHFEAVIQHATKVEWTVGGKPVDATMQGVKISDDRFEFRLSLDTSFYSGEVRAKGVNSTGGTAESKANLIVIEPRKVTKPDFTDKLRDMDVKEGQRVEMDVIALDGENFQWTLDGKPLKDGENGVHITQNAGKSKLVIDAAKPEHSGKLAARSTNEAGTAETEARLSVAPAGFAPKITAAPDSVSIKEGADATFKITVSGEPAPRVQWSIGDKLAESIESVNSWKSGSDY</sequence>
<keyword evidence="6" id="KW-1185">Reference proteome</keyword>
<dbReference type="InterPro" id="IPR003599">
    <property type="entry name" value="Ig_sub"/>
</dbReference>
<comment type="caution">
    <text evidence="5">The sequence shown here is derived from an EMBL/GenBank/DDBJ whole genome shotgun (WGS) entry which is preliminary data.</text>
</comment>
<organism evidence="5 6">
    <name type="scientific">Pristionchus fissidentatus</name>
    <dbReference type="NCBI Taxonomy" id="1538716"/>
    <lineage>
        <taxon>Eukaryota</taxon>
        <taxon>Metazoa</taxon>
        <taxon>Ecdysozoa</taxon>
        <taxon>Nematoda</taxon>
        <taxon>Chromadorea</taxon>
        <taxon>Rhabditida</taxon>
        <taxon>Rhabditina</taxon>
        <taxon>Diplogasteromorpha</taxon>
        <taxon>Diplogasteroidea</taxon>
        <taxon>Neodiplogasteridae</taxon>
        <taxon>Pristionchus</taxon>
    </lineage>
</organism>
<proteinExistence type="predicted"/>
<keyword evidence="3" id="KW-0393">Immunoglobulin domain</keyword>
<evidence type="ECO:0000256" key="3">
    <source>
        <dbReference type="ARBA" id="ARBA00023319"/>
    </source>
</evidence>
<dbReference type="InterPro" id="IPR036179">
    <property type="entry name" value="Ig-like_dom_sf"/>
</dbReference>
<evidence type="ECO:0000313" key="6">
    <source>
        <dbReference type="Proteomes" id="UP001432322"/>
    </source>
</evidence>
<name>A0AAV5WYW9_9BILA</name>
<dbReference type="SUPFAM" id="SSF48726">
    <property type="entry name" value="Immunoglobulin"/>
    <property type="match status" value="4"/>
</dbReference>
<keyword evidence="1" id="KW-0732">Signal</keyword>
<evidence type="ECO:0000256" key="2">
    <source>
        <dbReference type="ARBA" id="ARBA00023157"/>
    </source>
</evidence>
<dbReference type="SMART" id="SM00409">
    <property type="entry name" value="IG"/>
    <property type="match status" value="2"/>
</dbReference>
<dbReference type="Gene3D" id="2.60.40.10">
    <property type="entry name" value="Immunoglobulins"/>
    <property type="match status" value="5"/>
</dbReference>
<evidence type="ECO:0000313" key="5">
    <source>
        <dbReference type="EMBL" id="GMT37606.1"/>
    </source>
</evidence>
<dbReference type="Proteomes" id="UP001432322">
    <property type="component" value="Unassembled WGS sequence"/>
</dbReference>
<dbReference type="GO" id="GO:0007156">
    <property type="term" value="P:homophilic cell adhesion via plasma membrane adhesion molecules"/>
    <property type="evidence" value="ECO:0007669"/>
    <property type="project" value="TreeGrafter"/>
</dbReference>
<reference evidence="5" key="1">
    <citation type="submission" date="2023-10" db="EMBL/GenBank/DDBJ databases">
        <title>Genome assembly of Pristionchus species.</title>
        <authorList>
            <person name="Yoshida K."/>
            <person name="Sommer R.J."/>
        </authorList>
    </citation>
    <scope>NUCLEOTIDE SEQUENCE</scope>
    <source>
        <strain evidence="5">RS5133</strain>
    </source>
</reference>
<dbReference type="Pfam" id="PF07679">
    <property type="entry name" value="I-set"/>
    <property type="match status" value="3"/>
</dbReference>
<feature type="non-terminal residue" evidence="5">
    <location>
        <position position="402"/>
    </location>
</feature>
<accession>A0AAV5WYW9</accession>